<dbReference type="InterPro" id="IPR053100">
    <property type="entry name" value="Cytochrome_b5-related"/>
</dbReference>
<feature type="domain" description="Cytochrome b5 heme-binding" evidence="7">
    <location>
        <begin position="9"/>
        <end position="102"/>
    </location>
</feature>
<keyword evidence="6" id="KW-0812">Transmembrane</keyword>
<dbReference type="PANTHER" id="PTHR16740">
    <property type="entry name" value="CYTOCHROME B5-RELATED PROTEIN-RELATED"/>
    <property type="match status" value="1"/>
</dbReference>
<comment type="caution">
    <text evidence="8">The sequence shown here is derived from an EMBL/GenBank/DDBJ whole genome shotgun (WGS) entry which is preliminary data.</text>
</comment>
<sequence>MNRVTEIKFNTITNTKNPSYRDEFVKGCWKWLKGRRADDNAEGLWRVKDKLYDLTDFIDRHPGGREWLILAKGTDITESFEVFHLNSKPAQVLKKFYVREAKEPRNYRLTFNEDGFFKTLRRRLIERLKTIDVNAYAWKSKLVFDLFVFCWIVFGMTSSIPSNWALKLLLAAISGIFATFLVNAGHNFIHQRNSWRMYGCHAALINFREFRVLHAMSHHMYPNSVYDLETLIYEPFFKYLPIAKTKMRIFLNYLSIPLIYILGFHGAFLYRVIGLFQSDWKTDMQILYFDDIIGFLMPPLIFFTKIIYLTITESSEEFSFYNLFLIAFEAGFLGNFILMSASVTFSVIGLNVGHHGTDVTHEGDEFKSLDFGIYQLATTIDRTGANANLFMVLTHYGEHIIHHMIPSVDLAVLHLFWDILEETCKEFEAEIKLIPIKKAALLQFQQLKRIEYNKIEKDENDNVVIKIQE</sequence>
<feature type="transmembrane region" description="Helical" evidence="6">
    <location>
        <begin position="323"/>
        <end position="348"/>
    </location>
</feature>
<evidence type="ECO:0000313" key="9">
    <source>
        <dbReference type="Proteomes" id="UP001107558"/>
    </source>
</evidence>
<keyword evidence="6" id="KW-0472">Membrane</keyword>
<dbReference type="GO" id="GO:0020037">
    <property type="term" value="F:heme binding"/>
    <property type="evidence" value="ECO:0007669"/>
    <property type="project" value="UniProtKB-UniRule"/>
</dbReference>
<dbReference type="GO" id="GO:0046872">
    <property type="term" value="F:metal ion binding"/>
    <property type="evidence" value="ECO:0007669"/>
    <property type="project" value="UniProtKB-UniRule"/>
</dbReference>
<dbReference type="SUPFAM" id="SSF55856">
    <property type="entry name" value="Cytochrome b5-like heme/steroid binding domain"/>
    <property type="match status" value="1"/>
</dbReference>
<dbReference type="OrthoDB" id="260519at2759"/>
<proteinExistence type="inferred from homology"/>
<evidence type="ECO:0000313" key="8">
    <source>
        <dbReference type="EMBL" id="KAG5668814.1"/>
    </source>
</evidence>
<dbReference type="PANTHER" id="PTHR16740:SF1">
    <property type="entry name" value="CYTOCHROME B5-RELATED PROTEIN-RELATED"/>
    <property type="match status" value="1"/>
</dbReference>
<evidence type="ECO:0000256" key="5">
    <source>
        <dbReference type="ARBA" id="ARBA00073492"/>
    </source>
</evidence>
<keyword evidence="9" id="KW-1185">Reference proteome</keyword>
<accession>A0A9J6BH79</accession>
<dbReference type="InterPro" id="IPR001199">
    <property type="entry name" value="Cyt_B5-like_heme/steroid-bd"/>
</dbReference>
<dbReference type="Pfam" id="PF00487">
    <property type="entry name" value="FA_desaturase"/>
    <property type="match status" value="1"/>
</dbReference>
<evidence type="ECO:0000259" key="7">
    <source>
        <dbReference type="PROSITE" id="PS50255"/>
    </source>
</evidence>
<dbReference type="FunFam" id="3.10.120.10:FF:000020">
    <property type="entry name" value="Cytochrome b5-related protein"/>
    <property type="match status" value="1"/>
</dbReference>
<dbReference type="Gene3D" id="3.10.120.10">
    <property type="entry name" value="Cytochrome b5-like heme/steroid binding domain"/>
    <property type="match status" value="1"/>
</dbReference>
<keyword evidence="6" id="KW-1133">Transmembrane helix</keyword>
<dbReference type="Proteomes" id="UP001107558">
    <property type="component" value="Chromosome 4"/>
</dbReference>
<dbReference type="InterPro" id="IPR005804">
    <property type="entry name" value="FA_desaturase_dom"/>
</dbReference>
<evidence type="ECO:0000256" key="2">
    <source>
        <dbReference type="ARBA" id="ARBA00022723"/>
    </source>
</evidence>
<dbReference type="EMBL" id="JADBJN010000004">
    <property type="protein sequence ID" value="KAG5668814.1"/>
    <property type="molecule type" value="Genomic_DNA"/>
</dbReference>
<evidence type="ECO:0000256" key="1">
    <source>
        <dbReference type="ARBA" id="ARBA00022617"/>
    </source>
</evidence>
<comment type="similarity">
    <text evidence="6">Belongs to the cytochrome b5 family.</text>
</comment>
<dbReference type="InterPro" id="IPR018506">
    <property type="entry name" value="Cyt_B5_heme-BS"/>
</dbReference>
<comment type="function">
    <text evidence="4">May play a role in muscle cell metabolism.</text>
</comment>
<feature type="transmembrane region" description="Helical" evidence="6">
    <location>
        <begin position="292"/>
        <end position="311"/>
    </location>
</feature>
<dbReference type="GO" id="GO:0006629">
    <property type="term" value="P:lipid metabolic process"/>
    <property type="evidence" value="ECO:0007669"/>
    <property type="project" value="InterPro"/>
</dbReference>
<evidence type="ECO:0000256" key="6">
    <source>
        <dbReference type="RuleBase" id="RU362121"/>
    </source>
</evidence>
<feature type="transmembrane region" description="Helical" evidence="6">
    <location>
        <begin position="168"/>
        <end position="189"/>
    </location>
</feature>
<protein>
    <recommendedName>
        <fullName evidence="5">Cytochrome b5-related protein</fullName>
    </recommendedName>
</protein>
<dbReference type="Pfam" id="PF00173">
    <property type="entry name" value="Cyt-b5"/>
    <property type="match status" value="1"/>
</dbReference>
<dbReference type="InterPro" id="IPR036400">
    <property type="entry name" value="Cyt_B5-like_heme/steroid_sf"/>
</dbReference>
<feature type="transmembrane region" description="Helical" evidence="6">
    <location>
        <begin position="250"/>
        <end position="272"/>
    </location>
</feature>
<keyword evidence="3 6" id="KW-0408">Iron</keyword>
<keyword evidence="1 6" id="KW-0349">Heme</keyword>
<comment type="caution">
    <text evidence="6">Lacks conserved residue(s) required for the propagation of feature annotation.</text>
</comment>
<dbReference type="SMART" id="SM01117">
    <property type="entry name" value="Cyt-b5"/>
    <property type="match status" value="1"/>
</dbReference>
<keyword evidence="2 6" id="KW-0479">Metal-binding</keyword>
<feature type="transmembrane region" description="Helical" evidence="6">
    <location>
        <begin position="142"/>
        <end position="162"/>
    </location>
</feature>
<evidence type="ECO:0000256" key="4">
    <source>
        <dbReference type="ARBA" id="ARBA00055674"/>
    </source>
</evidence>
<organism evidence="8 9">
    <name type="scientific">Polypedilum vanderplanki</name>
    <name type="common">Sleeping chironomid midge</name>
    <dbReference type="NCBI Taxonomy" id="319348"/>
    <lineage>
        <taxon>Eukaryota</taxon>
        <taxon>Metazoa</taxon>
        <taxon>Ecdysozoa</taxon>
        <taxon>Arthropoda</taxon>
        <taxon>Hexapoda</taxon>
        <taxon>Insecta</taxon>
        <taxon>Pterygota</taxon>
        <taxon>Neoptera</taxon>
        <taxon>Endopterygota</taxon>
        <taxon>Diptera</taxon>
        <taxon>Nematocera</taxon>
        <taxon>Chironomoidea</taxon>
        <taxon>Chironomidae</taxon>
        <taxon>Chironominae</taxon>
        <taxon>Polypedilum</taxon>
        <taxon>Polypedilum</taxon>
    </lineage>
</organism>
<reference evidence="8" key="1">
    <citation type="submission" date="2021-03" db="EMBL/GenBank/DDBJ databases">
        <title>Chromosome level genome of the anhydrobiotic midge Polypedilum vanderplanki.</title>
        <authorList>
            <person name="Yoshida Y."/>
            <person name="Kikawada T."/>
            <person name="Gusev O."/>
        </authorList>
    </citation>
    <scope>NUCLEOTIDE SEQUENCE</scope>
    <source>
        <strain evidence="8">NIAS01</strain>
        <tissue evidence="8">Whole body or cell culture</tissue>
    </source>
</reference>
<gene>
    <name evidence="8" type="ORF">PVAND_016738</name>
</gene>
<dbReference type="PROSITE" id="PS50255">
    <property type="entry name" value="CYTOCHROME_B5_2"/>
    <property type="match status" value="1"/>
</dbReference>
<evidence type="ECO:0000256" key="3">
    <source>
        <dbReference type="ARBA" id="ARBA00023004"/>
    </source>
</evidence>
<dbReference type="PROSITE" id="PS00191">
    <property type="entry name" value="CYTOCHROME_B5_1"/>
    <property type="match status" value="1"/>
</dbReference>
<dbReference type="AlphaFoldDB" id="A0A9J6BH79"/>
<name>A0A9J6BH79_POLVA</name>